<keyword evidence="8" id="KW-1185">Reference proteome</keyword>
<evidence type="ECO:0000256" key="3">
    <source>
        <dbReference type="ARBA" id="ARBA00023242"/>
    </source>
</evidence>
<evidence type="ECO:0000313" key="7">
    <source>
        <dbReference type="EMBL" id="OBA18973.1"/>
    </source>
</evidence>
<name>A0A1A0H4X2_9ASCO</name>
<feature type="compositionally biased region" description="Acidic residues" evidence="5">
    <location>
        <begin position="738"/>
        <end position="749"/>
    </location>
</feature>
<feature type="compositionally biased region" description="Polar residues" evidence="5">
    <location>
        <begin position="329"/>
        <end position="339"/>
    </location>
</feature>
<keyword evidence="3" id="KW-0539">Nucleus</keyword>
<evidence type="ECO:0000256" key="2">
    <source>
        <dbReference type="ARBA" id="ARBA00022553"/>
    </source>
</evidence>
<dbReference type="InterPro" id="IPR018564">
    <property type="entry name" value="Repl_chkpnt_MRC1_dom"/>
</dbReference>
<comment type="caution">
    <text evidence="7">The sequence shown here is derived from an EMBL/GenBank/DDBJ whole genome shotgun (WGS) entry which is preliminary data.</text>
</comment>
<protein>
    <recommendedName>
        <fullName evidence="6">DNA replication checkpoint mediator MRC1 domain-containing protein</fullName>
    </recommendedName>
</protein>
<feature type="compositionally biased region" description="Acidic residues" evidence="5">
    <location>
        <begin position="295"/>
        <end position="305"/>
    </location>
</feature>
<evidence type="ECO:0000259" key="6">
    <source>
        <dbReference type="Pfam" id="PF09444"/>
    </source>
</evidence>
<dbReference type="AlphaFoldDB" id="A0A1A0H4X2"/>
<dbReference type="OrthoDB" id="2130597at2759"/>
<feature type="region of interest" description="Disordered" evidence="5">
    <location>
        <begin position="856"/>
        <end position="889"/>
    </location>
</feature>
<dbReference type="Proteomes" id="UP000092555">
    <property type="component" value="Unassembled WGS sequence"/>
</dbReference>
<gene>
    <name evidence="7" type="ORF">METBIDRAFT_33605</name>
</gene>
<feature type="region of interest" description="Disordered" evidence="5">
    <location>
        <begin position="413"/>
        <end position="550"/>
    </location>
</feature>
<feature type="coiled-coil region" evidence="4">
    <location>
        <begin position="375"/>
        <end position="413"/>
    </location>
</feature>
<feature type="domain" description="DNA replication checkpoint mediator MRC1" evidence="6">
    <location>
        <begin position="711"/>
        <end position="848"/>
    </location>
</feature>
<comment type="subcellular location">
    <subcellularLocation>
        <location evidence="1">Nucleus</location>
    </subcellularLocation>
</comment>
<dbReference type="RefSeq" id="XP_018709508.1">
    <property type="nucleotide sequence ID" value="XM_018856347.1"/>
</dbReference>
<dbReference type="PANTHER" id="PTHR14396">
    <property type="entry name" value="CLASPIN"/>
    <property type="match status" value="1"/>
</dbReference>
<dbReference type="GO" id="GO:0033314">
    <property type="term" value="P:mitotic DNA replication checkpoint signaling"/>
    <property type="evidence" value="ECO:0007669"/>
    <property type="project" value="TreeGrafter"/>
</dbReference>
<feature type="compositionally biased region" description="Polar residues" evidence="5">
    <location>
        <begin position="281"/>
        <end position="291"/>
    </location>
</feature>
<organism evidence="7 8">
    <name type="scientific">Metschnikowia bicuspidata var. bicuspidata NRRL YB-4993</name>
    <dbReference type="NCBI Taxonomy" id="869754"/>
    <lineage>
        <taxon>Eukaryota</taxon>
        <taxon>Fungi</taxon>
        <taxon>Dikarya</taxon>
        <taxon>Ascomycota</taxon>
        <taxon>Saccharomycotina</taxon>
        <taxon>Pichiomycetes</taxon>
        <taxon>Metschnikowiaceae</taxon>
        <taxon>Metschnikowia</taxon>
    </lineage>
</organism>
<feature type="compositionally biased region" description="Polar residues" evidence="5">
    <location>
        <begin position="490"/>
        <end position="503"/>
    </location>
</feature>
<feature type="region of interest" description="Disordered" evidence="5">
    <location>
        <begin position="954"/>
        <end position="976"/>
    </location>
</feature>
<keyword evidence="2" id="KW-0597">Phosphoprotein</keyword>
<proteinExistence type="predicted"/>
<feature type="region of interest" description="Disordered" evidence="5">
    <location>
        <begin position="715"/>
        <end position="749"/>
    </location>
</feature>
<feature type="coiled-coil region" evidence="4">
    <location>
        <begin position="681"/>
        <end position="715"/>
    </location>
</feature>
<dbReference type="InterPro" id="IPR024146">
    <property type="entry name" value="Claspin"/>
</dbReference>
<keyword evidence="4" id="KW-0175">Coiled coil</keyword>
<dbReference type="GO" id="GO:0005634">
    <property type="term" value="C:nucleus"/>
    <property type="evidence" value="ECO:0007669"/>
    <property type="project" value="UniProtKB-SubCell"/>
</dbReference>
<evidence type="ECO:0000313" key="8">
    <source>
        <dbReference type="Proteomes" id="UP000092555"/>
    </source>
</evidence>
<sequence length="1071" mass="121495">MLFDTSVLDRVKKRLNGSAVGEDVPDTQIIPVFETSILFGNASTQEIPAKNEGTKKVSEGLDVPRAIRLPQLSLDESEFNKLTQVIQRDFQTQDEMMGSTQIIPEQTQANHQDASVEIEQTSDKEDQNAILAAELTHVSLTDEENDLHEEADTSRDSSIQKTVTTKAELQHIEQGLSEQKRLKNIQPQFEGKSFDPTKQLLDAFESDSDVEEEVNSEHGVHLSPVTSPIKIKDGKLEHKEVASDSDFEIDVLDLISNTSKKPPQKKKLSPIEEYAEKLKKQLNSSPTSSHTDMIALDDSDSDGDFDGTKDSPIPQLSKEQAFVIRQKFSRQQSKASANHSKFHPESSRKQANSLFNELRRANAKQILDLKEGNPDSELMEEIEKEEEEMGNLLEREMERVRRIRKKEKLLEKTQKALLDDESDEDYDDKKAEYQIDQESEVPDSDVDSEVYESDDEEDVADSEDEMEVPEKRTNRARRIISSDEDEETNECNLFMSQKPNLPSRTEERTDDSYMFGGQTREPGDNDSDGPIMQIHSDMTRPGSPVDSEIDQNIGNLRSELHKLFSNLPPPTAKQESSVIEPAEVLQYGHVSFRDNLSTQIAGDDNSFVLTQVDGTSSQATSTQHKKILHTQEDSFLGEEDDDIHLALDRGRTAIRANAQQANLSDVRPAPSSDEEAEEVSEQLLQERLAMYEAKIRRKELKARKLRKEMERKGMKGIVEGEAEESDDEWKGIGGNDKEDSDQADSEDERMIDNTLNIDLNDEEVRKKFMEQYQIKDRNELEKLMDDIKNHRLTKRSRSNRLDIELSDEEDEILMAYRRQKLEEQKQRLLENQKMMQSSRSDKTKAFFDSIQEEPNYAILPESETSDDELAGVEKLSNSPSCRQSDADEGPKKSIILEESFVQKQLSFLSKTEEDDYVAIQLASDRQHGVDDDVEDVSALKKRCLSNLYSRPASVGSFTESRKRPQEEVQTDEDEDDLSRVFKKPSMVSSFRTYREKSAAQVSTNSFSGVTVNKHFKAASASKSSITYMSKQSKARQVATSSFKSSKAIEIEERVDRAKLESGFLGGKYNFS</sequence>
<dbReference type="Pfam" id="PF09444">
    <property type="entry name" value="MRC1"/>
    <property type="match status" value="1"/>
</dbReference>
<feature type="compositionally biased region" description="Acidic residues" evidence="5">
    <location>
        <begin position="435"/>
        <end position="467"/>
    </location>
</feature>
<feature type="region of interest" description="Disordered" evidence="5">
    <location>
        <begin position="140"/>
        <end position="160"/>
    </location>
</feature>
<dbReference type="GO" id="GO:0010997">
    <property type="term" value="F:anaphase-promoting complex binding"/>
    <property type="evidence" value="ECO:0007669"/>
    <property type="project" value="TreeGrafter"/>
</dbReference>
<dbReference type="GeneID" id="30029323"/>
<feature type="region of interest" description="Disordered" evidence="5">
    <location>
        <begin position="279"/>
        <end position="350"/>
    </location>
</feature>
<feature type="region of interest" description="Disordered" evidence="5">
    <location>
        <begin position="656"/>
        <end position="680"/>
    </location>
</feature>
<evidence type="ECO:0000256" key="5">
    <source>
        <dbReference type="SAM" id="MobiDB-lite"/>
    </source>
</evidence>
<accession>A0A1A0H4X2</accession>
<dbReference type="GO" id="GO:0007095">
    <property type="term" value="P:mitotic G2 DNA damage checkpoint signaling"/>
    <property type="evidence" value="ECO:0007669"/>
    <property type="project" value="TreeGrafter"/>
</dbReference>
<evidence type="ECO:0000256" key="4">
    <source>
        <dbReference type="SAM" id="Coils"/>
    </source>
</evidence>
<evidence type="ECO:0000256" key="1">
    <source>
        <dbReference type="ARBA" id="ARBA00004123"/>
    </source>
</evidence>
<dbReference type="EMBL" id="LXTC01000008">
    <property type="protein sequence ID" value="OBA18973.1"/>
    <property type="molecule type" value="Genomic_DNA"/>
</dbReference>
<dbReference type="PANTHER" id="PTHR14396:SF10">
    <property type="entry name" value="CLASPIN"/>
    <property type="match status" value="1"/>
</dbReference>
<reference evidence="7 8" key="1">
    <citation type="submission" date="2016-05" db="EMBL/GenBank/DDBJ databases">
        <title>Comparative genomics of biotechnologically important yeasts.</title>
        <authorList>
            <consortium name="DOE Joint Genome Institute"/>
            <person name="Riley R."/>
            <person name="Haridas S."/>
            <person name="Wolfe K.H."/>
            <person name="Lopes M.R."/>
            <person name="Hittinger C.T."/>
            <person name="Goker M."/>
            <person name="Salamov A."/>
            <person name="Wisecaver J."/>
            <person name="Long T.M."/>
            <person name="Aerts A.L."/>
            <person name="Barry K."/>
            <person name="Choi C."/>
            <person name="Clum A."/>
            <person name="Coughlan A.Y."/>
            <person name="Deshpande S."/>
            <person name="Douglass A.P."/>
            <person name="Hanson S.J."/>
            <person name="Klenk H.-P."/>
            <person name="LaButti K."/>
            <person name="Lapidus A."/>
            <person name="Lindquist E."/>
            <person name="Lipzen A."/>
            <person name="Meier-kolthoff J.P."/>
            <person name="Ohm R.A."/>
            <person name="Otillar R.P."/>
            <person name="Pangilinan J."/>
            <person name="Peng Y."/>
            <person name="Rokas A."/>
            <person name="Rosa C.A."/>
            <person name="Scheuner C."/>
            <person name="Sibirny A.A."/>
            <person name="Slot J.C."/>
            <person name="Stielow J.B."/>
            <person name="Sun H."/>
            <person name="Kurtzman C.P."/>
            <person name="Blackwell M."/>
            <person name="Grigoriev I.V."/>
            <person name="Jeffries T.W."/>
        </authorList>
    </citation>
    <scope>NUCLEOTIDE SEQUENCE [LARGE SCALE GENOMIC DNA]</scope>
    <source>
        <strain evidence="7 8">NRRL YB-4993</strain>
    </source>
</reference>
<dbReference type="STRING" id="869754.A0A1A0H4X2"/>